<dbReference type="InterPro" id="IPR057645">
    <property type="entry name" value="TXNDC16_3rd"/>
</dbReference>
<dbReference type="OMA" id="YICHRSH"/>
<dbReference type="PANTHER" id="PTHR22699">
    <property type="entry name" value="THIOREDOXIN DOMAIN-CONTAINING PROTEIN 16"/>
    <property type="match status" value="1"/>
</dbReference>
<proteinExistence type="predicted"/>
<dbReference type="Gene3D" id="3.40.30.10">
    <property type="entry name" value="Glutaredoxin"/>
    <property type="match status" value="1"/>
</dbReference>
<evidence type="ECO:0000313" key="3">
    <source>
        <dbReference type="Ensembl" id="ENSMMOP00000005616.1"/>
    </source>
</evidence>
<dbReference type="SUPFAM" id="SSF52833">
    <property type="entry name" value="Thioredoxin-like"/>
    <property type="match status" value="1"/>
</dbReference>
<dbReference type="PANTHER" id="PTHR22699:SF1">
    <property type="entry name" value="THIOREDOXIN DOMAIN-CONTAINING PROTEIN 16"/>
    <property type="match status" value="1"/>
</dbReference>
<dbReference type="Pfam" id="PF24509">
    <property type="entry name" value="TXNDC16_2nd"/>
    <property type="match status" value="1"/>
</dbReference>
<dbReference type="InterPro" id="IPR036249">
    <property type="entry name" value="Thioredoxin-like_sf"/>
</dbReference>
<dbReference type="Ensembl" id="ENSMMOT00000005716.1">
    <property type="protein sequence ID" value="ENSMMOP00000005616.1"/>
    <property type="gene ID" value="ENSMMOG00000004420.1"/>
</dbReference>
<accession>A0A3Q3VSV8</accession>
<feature type="domain" description="TXNDC16 third thioredoxin-like" evidence="2">
    <location>
        <begin position="172"/>
        <end position="231"/>
    </location>
</feature>
<evidence type="ECO:0000259" key="2">
    <source>
        <dbReference type="Pfam" id="PF24510"/>
    </source>
</evidence>
<organism evidence="3 4">
    <name type="scientific">Mola mola</name>
    <name type="common">Ocean sunfish</name>
    <name type="synonym">Tetraodon mola</name>
    <dbReference type="NCBI Taxonomy" id="94237"/>
    <lineage>
        <taxon>Eukaryota</taxon>
        <taxon>Metazoa</taxon>
        <taxon>Chordata</taxon>
        <taxon>Craniata</taxon>
        <taxon>Vertebrata</taxon>
        <taxon>Euteleostomi</taxon>
        <taxon>Actinopterygii</taxon>
        <taxon>Neopterygii</taxon>
        <taxon>Teleostei</taxon>
        <taxon>Neoteleostei</taxon>
        <taxon>Acanthomorphata</taxon>
        <taxon>Eupercaria</taxon>
        <taxon>Tetraodontiformes</taxon>
        <taxon>Molidae</taxon>
        <taxon>Mola</taxon>
    </lineage>
</organism>
<reference evidence="3" key="1">
    <citation type="submission" date="2025-08" db="UniProtKB">
        <authorList>
            <consortium name="Ensembl"/>
        </authorList>
    </citation>
    <scope>IDENTIFICATION</scope>
</reference>
<reference evidence="3" key="2">
    <citation type="submission" date="2025-09" db="UniProtKB">
        <authorList>
            <consortium name="Ensembl"/>
        </authorList>
    </citation>
    <scope>IDENTIFICATION</scope>
</reference>
<dbReference type="Proteomes" id="UP000261620">
    <property type="component" value="Unplaced"/>
</dbReference>
<protein>
    <submittedName>
        <fullName evidence="3">Uncharacterized protein</fullName>
    </submittedName>
</protein>
<dbReference type="AlphaFoldDB" id="A0A3Q3VSV8"/>
<dbReference type="CDD" id="cd02961">
    <property type="entry name" value="PDI_a_family"/>
    <property type="match status" value="1"/>
</dbReference>
<dbReference type="InterPro" id="IPR057642">
    <property type="entry name" value="TXNDC16_2nd"/>
</dbReference>
<feature type="domain" description="TXNDC16 second thioredoxin-like" evidence="1">
    <location>
        <begin position="47"/>
        <end position="171"/>
    </location>
</feature>
<evidence type="ECO:0000259" key="1">
    <source>
        <dbReference type="Pfam" id="PF24509"/>
    </source>
</evidence>
<dbReference type="InterPro" id="IPR040090">
    <property type="entry name" value="TXNDC16"/>
</dbReference>
<evidence type="ECO:0000313" key="4">
    <source>
        <dbReference type="Proteomes" id="UP000261620"/>
    </source>
</evidence>
<dbReference type="Pfam" id="PF24510">
    <property type="entry name" value="TXNDC16_3rd"/>
    <property type="match status" value="1"/>
</dbReference>
<dbReference type="STRING" id="94237.ENSMMOP00000005616"/>
<name>A0A3Q3VSV8_MOLML</name>
<keyword evidence="4" id="KW-1185">Reference proteome</keyword>
<sequence length="578" mass="63493">ELEKSADALQDYGVLVGKVNCNKELVSTYCTNEHLLHRAFLFRYVVAILREEVKYVHTDTDLMIMEKAARGRQDIVLGYVLSLGTREHRSLMETAYAYGSKYQFILITGGPVLKYLGQSSSCQSGTLWFLHCRLHSGPMSPVNSERCMFTNMLKPLTTLNLHSFLQLMEAPLTEAYDDPSSVQPPPVPYQETPQVFLFSRPATAHLDLDTATTLAWKLRGLALVLLVHRCTLCVVLGLLTLFRGKKCEYPYVLLGLSSDKLDDEVAASVYENPAKMPDMDSITHLTFDNFHDAVAQSSLTVAVFYFKWDAVSMAFLSSFIAVADRLADSEVQMSGVDCGEWTHLCAAQSGGSFPIPFQPITTFPCVLLLRPQEPAQHYRGMLDAAALHRFIILPAAPLCGGGRGRLWAQTDPGAVGGDERSCRVKTEEDGEIPGLLDPPVRTSVSSDNLSIKTQNQHCSVRLSSSGRTPAGMSVLGSYLGSMPPLPALVLTHLPSGDEIYQYPTNTPIVAPSVLQWLQRIEAGAETPAGKGSSLKRHPALFAIGIIQKMCKALSESLEKKQTQTHMTASLNLHIFLSV</sequence>